<organism evidence="1 2">
    <name type="scientific">Karstenula rhodostoma CBS 690.94</name>
    <dbReference type="NCBI Taxonomy" id="1392251"/>
    <lineage>
        <taxon>Eukaryota</taxon>
        <taxon>Fungi</taxon>
        <taxon>Dikarya</taxon>
        <taxon>Ascomycota</taxon>
        <taxon>Pezizomycotina</taxon>
        <taxon>Dothideomycetes</taxon>
        <taxon>Pleosporomycetidae</taxon>
        <taxon>Pleosporales</taxon>
        <taxon>Massarineae</taxon>
        <taxon>Didymosphaeriaceae</taxon>
        <taxon>Karstenula</taxon>
    </lineage>
</organism>
<dbReference type="Proteomes" id="UP000799764">
    <property type="component" value="Unassembled WGS sequence"/>
</dbReference>
<accession>A0A9P4P6M8</accession>
<dbReference type="AlphaFoldDB" id="A0A9P4P6M8"/>
<comment type="caution">
    <text evidence="1">The sequence shown here is derived from an EMBL/GenBank/DDBJ whole genome shotgun (WGS) entry which is preliminary data.</text>
</comment>
<reference evidence="1" key="1">
    <citation type="journal article" date="2020" name="Stud. Mycol.">
        <title>101 Dothideomycetes genomes: a test case for predicting lifestyles and emergence of pathogens.</title>
        <authorList>
            <person name="Haridas S."/>
            <person name="Albert R."/>
            <person name="Binder M."/>
            <person name="Bloem J."/>
            <person name="Labutti K."/>
            <person name="Salamov A."/>
            <person name="Andreopoulos B."/>
            <person name="Baker S."/>
            <person name="Barry K."/>
            <person name="Bills G."/>
            <person name="Bluhm B."/>
            <person name="Cannon C."/>
            <person name="Castanera R."/>
            <person name="Culley D."/>
            <person name="Daum C."/>
            <person name="Ezra D."/>
            <person name="Gonzalez J."/>
            <person name="Henrissat B."/>
            <person name="Kuo A."/>
            <person name="Liang C."/>
            <person name="Lipzen A."/>
            <person name="Lutzoni F."/>
            <person name="Magnuson J."/>
            <person name="Mondo S."/>
            <person name="Nolan M."/>
            <person name="Ohm R."/>
            <person name="Pangilinan J."/>
            <person name="Park H.-J."/>
            <person name="Ramirez L."/>
            <person name="Alfaro M."/>
            <person name="Sun H."/>
            <person name="Tritt A."/>
            <person name="Yoshinaga Y."/>
            <person name="Zwiers L.-H."/>
            <person name="Turgeon B."/>
            <person name="Goodwin S."/>
            <person name="Spatafora J."/>
            <person name="Crous P."/>
            <person name="Grigoriev I."/>
        </authorList>
    </citation>
    <scope>NUCLEOTIDE SEQUENCE</scope>
    <source>
        <strain evidence="1">CBS 690.94</strain>
    </source>
</reference>
<keyword evidence="2" id="KW-1185">Reference proteome</keyword>
<sequence length="162" mass="18370">MATVTAMLERGRSLVRWKKWVTGEAARPDVLRCAAMQCSTHPRKRDNRSYRKSVKLHMHPSRLAARVQLSAASTNGWARRQRSSTREFVHVEEVPGRSWTGRRGWEKRGGVAVKCWASVLDFAALGSREVGSGEEELWGRGRRDLESCPTVAWWNVDLAVPE</sequence>
<proteinExistence type="predicted"/>
<gene>
    <name evidence="1" type="ORF">P171DRAFT_170126</name>
</gene>
<name>A0A9P4P6M8_9PLEO</name>
<evidence type="ECO:0000313" key="2">
    <source>
        <dbReference type="Proteomes" id="UP000799764"/>
    </source>
</evidence>
<evidence type="ECO:0000313" key="1">
    <source>
        <dbReference type="EMBL" id="KAF2438222.1"/>
    </source>
</evidence>
<dbReference type="EMBL" id="MU001513">
    <property type="protein sequence ID" value="KAF2438222.1"/>
    <property type="molecule type" value="Genomic_DNA"/>
</dbReference>
<protein>
    <submittedName>
        <fullName evidence="1">Uncharacterized protein</fullName>
    </submittedName>
</protein>